<comment type="caution">
    <text evidence="2">The sequence shown here is derived from an EMBL/GenBank/DDBJ whole genome shotgun (WGS) entry which is preliminary data.</text>
</comment>
<dbReference type="PANTHER" id="PTHR11635">
    <property type="entry name" value="CAMP-DEPENDENT PROTEIN KINASE REGULATORY CHAIN"/>
    <property type="match status" value="1"/>
</dbReference>
<sequence length="133" mass="16315">MAKDNIYIFEGLSKEEISYFILMSETQYFKKWDKIIVEWDTSNNKAYIIEKWSVEVHKDWEKIATLWEWEIFWEIALIINEPRTATVMAKDDIEALVLNKDDFIMLYQKSWQYQEIKDRILERIRNNFYGIKE</sequence>
<dbReference type="GO" id="GO:0005952">
    <property type="term" value="C:cAMP-dependent protein kinase complex"/>
    <property type="evidence" value="ECO:0007669"/>
    <property type="project" value="InterPro"/>
</dbReference>
<dbReference type="SMART" id="SM00100">
    <property type="entry name" value="cNMP"/>
    <property type="match status" value="1"/>
</dbReference>
<reference evidence="2" key="1">
    <citation type="journal article" date="2012" name="Science">
        <title>Fermentation, hydrogen, and sulfur metabolism in multiple uncultivated bacterial phyla.</title>
        <authorList>
            <person name="Wrighton K.C."/>
            <person name="Thomas B.C."/>
            <person name="Sharon I."/>
            <person name="Miller C.S."/>
            <person name="Castelle C.J."/>
            <person name="VerBerkmoes N.C."/>
            <person name="Wilkins M.J."/>
            <person name="Hettich R.L."/>
            <person name="Lipton M.S."/>
            <person name="Williams K.H."/>
            <person name="Long P.E."/>
            <person name="Banfield J.F."/>
        </authorList>
    </citation>
    <scope>NUCLEOTIDE SEQUENCE [LARGE SCALE GENOMIC DNA]</scope>
</reference>
<feature type="domain" description="Cyclic nucleotide-binding" evidence="1">
    <location>
        <begin position="8"/>
        <end position="103"/>
    </location>
</feature>
<dbReference type="InterPro" id="IPR050503">
    <property type="entry name" value="cAMP-dep_PK_reg_su-like"/>
</dbReference>
<dbReference type="AlphaFoldDB" id="K2GAX9"/>
<dbReference type="InterPro" id="IPR014710">
    <property type="entry name" value="RmlC-like_jellyroll"/>
</dbReference>
<proteinExistence type="predicted"/>
<accession>K2GAX9</accession>
<gene>
    <name evidence="2" type="ORF">ACD_3C00223G0016</name>
</gene>
<dbReference type="InterPro" id="IPR000595">
    <property type="entry name" value="cNMP-bd_dom"/>
</dbReference>
<protein>
    <submittedName>
        <fullName evidence="2">Sensor protein</fullName>
    </submittedName>
</protein>
<dbReference type="Gene3D" id="2.60.120.10">
    <property type="entry name" value="Jelly Rolls"/>
    <property type="match status" value="1"/>
</dbReference>
<organism evidence="2">
    <name type="scientific">uncultured bacterium</name>
    <name type="common">gcode 4</name>
    <dbReference type="NCBI Taxonomy" id="1234023"/>
    <lineage>
        <taxon>Bacteria</taxon>
        <taxon>environmental samples</taxon>
    </lineage>
</organism>
<name>K2GAX9_9BACT</name>
<dbReference type="InterPro" id="IPR018490">
    <property type="entry name" value="cNMP-bd_dom_sf"/>
</dbReference>
<dbReference type="CDD" id="cd00038">
    <property type="entry name" value="CAP_ED"/>
    <property type="match status" value="1"/>
</dbReference>
<evidence type="ECO:0000259" key="1">
    <source>
        <dbReference type="PROSITE" id="PS50042"/>
    </source>
</evidence>
<dbReference type="PANTHER" id="PTHR11635:SF152">
    <property type="entry name" value="CAMP-DEPENDENT PROTEIN KINASE TYPE I REGULATORY SUBUNIT-RELATED"/>
    <property type="match status" value="1"/>
</dbReference>
<evidence type="ECO:0000313" key="2">
    <source>
        <dbReference type="EMBL" id="EKE27339.1"/>
    </source>
</evidence>
<dbReference type="EMBL" id="AMFJ01000497">
    <property type="protein sequence ID" value="EKE27339.1"/>
    <property type="molecule type" value="Genomic_DNA"/>
</dbReference>
<dbReference type="PROSITE" id="PS50042">
    <property type="entry name" value="CNMP_BINDING_3"/>
    <property type="match status" value="1"/>
</dbReference>
<dbReference type="SUPFAM" id="SSF51206">
    <property type="entry name" value="cAMP-binding domain-like"/>
    <property type="match status" value="1"/>
</dbReference>
<dbReference type="Pfam" id="PF00027">
    <property type="entry name" value="cNMP_binding"/>
    <property type="match status" value="1"/>
</dbReference>
<dbReference type="GO" id="GO:0005829">
    <property type="term" value="C:cytosol"/>
    <property type="evidence" value="ECO:0007669"/>
    <property type="project" value="TreeGrafter"/>
</dbReference>